<gene>
    <name evidence="2" type="ORF">V5N11_020245</name>
    <name evidence="1" type="ORF">V5N11_035741</name>
</gene>
<dbReference type="Proteomes" id="UP001558713">
    <property type="component" value="Unassembled WGS sequence"/>
</dbReference>
<protein>
    <submittedName>
        <fullName evidence="2">Uncharacterized protein</fullName>
    </submittedName>
</protein>
<proteinExistence type="predicted"/>
<dbReference type="EMBL" id="JBANAX010000075">
    <property type="protein sequence ID" value="KAL1223354.1"/>
    <property type="molecule type" value="Genomic_DNA"/>
</dbReference>
<keyword evidence="3" id="KW-1185">Reference proteome</keyword>
<accession>A0ABD1C1K8</accession>
<sequence length="187" mass="21186">MANPNMNPIDQEKEEEDHLVLDLMEFLSSVAVESLSGDNGIISLDVSCSVIPPPQKFTETDAGDDLFATDFDLGDGLRYSIAMVMLMKMKMKMTLIWMIRHNPTLYPTGDHINRDGDVDSDEDNDDSDLDDELMIPRSLSKKVKKERIRKLGKRVSAKVRNSKRSPYSHLKPGCVHGKHGFGIRFRY</sequence>
<comment type="caution">
    <text evidence="2">The sequence shown here is derived from an EMBL/GenBank/DDBJ whole genome shotgun (WGS) entry which is preliminary data.</text>
</comment>
<evidence type="ECO:0000313" key="1">
    <source>
        <dbReference type="EMBL" id="KAL1192302.1"/>
    </source>
</evidence>
<dbReference type="EMBL" id="JBANAX010000827">
    <property type="protein sequence ID" value="KAL1192302.1"/>
    <property type="molecule type" value="Genomic_DNA"/>
</dbReference>
<organism evidence="2 3">
    <name type="scientific">Cardamine amara subsp. amara</name>
    <dbReference type="NCBI Taxonomy" id="228776"/>
    <lineage>
        <taxon>Eukaryota</taxon>
        <taxon>Viridiplantae</taxon>
        <taxon>Streptophyta</taxon>
        <taxon>Embryophyta</taxon>
        <taxon>Tracheophyta</taxon>
        <taxon>Spermatophyta</taxon>
        <taxon>Magnoliopsida</taxon>
        <taxon>eudicotyledons</taxon>
        <taxon>Gunneridae</taxon>
        <taxon>Pentapetalae</taxon>
        <taxon>rosids</taxon>
        <taxon>malvids</taxon>
        <taxon>Brassicales</taxon>
        <taxon>Brassicaceae</taxon>
        <taxon>Cardamineae</taxon>
        <taxon>Cardamine</taxon>
    </lineage>
</organism>
<evidence type="ECO:0000313" key="3">
    <source>
        <dbReference type="Proteomes" id="UP001558713"/>
    </source>
</evidence>
<evidence type="ECO:0000313" key="2">
    <source>
        <dbReference type="EMBL" id="KAL1223354.1"/>
    </source>
</evidence>
<dbReference type="AlphaFoldDB" id="A0ABD1C1K8"/>
<dbReference type="PANTHER" id="PTHR48213:SF1">
    <property type="entry name" value="PROSTATIC SPERMINE-BINDING-LIKE PROTEIN"/>
    <property type="match status" value="1"/>
</dbReference>
<name>A0ABD1C1K8_CARAN</name>
<dbReference type="PANTHER" id="PTHR48213">
    <property type="entry name" value="VID27-LIKE PROTEIN"/>
    <property type="match status" value="1"/>
</dbReference>
<reference evidence="2 3" key="1">
    <citation type="submission" date="2024-04" db="EMBL/GenBank/DDBJ databases">
        <title>Genome assembly C_amara_ONT_v2.</title>
        <authorList>
            <person name="Yant L."/>
            <person name="Moore C."/>
            <person name="Slenker M."/>
        </authorList>
    </citation>
    <scope>NUCLEOTIDE SEQUENCE [LARGE SCALE GENOMIC DNA]</scope>
    <source>
        <tissue evidence="2">Leaf</tissue>
    </source>
</reference>